<feature type="signal peptide" evidence="1">
    <location>
        <begin position="1"/>
        <end position="36"/>
    </location>
</feature>
<keyword evidence="3" id="KW-1185">Reference proteome</keyword>
<comment type="caution">
    <text evidence="2">The sequence shown here is derived from an EMBL/GenBank/DDBJ whole genome shotgun (WGS) entry which is preliminary data.</text>
</comment>
<evidence type="ECO:0000313" key="3">
    <source>
        <dbReference type="Proteomes" id="UP001500618"/>
    </source>
</evidence>
<reference evidence="2 3" key="1">
    <citation type="journal article" date="2019" name="Int. J. Syst. Evol. Microbiol.">
        <title>The Global Catalogue of Microorganisms (GCM) 10K type strain sequencing project: providing services to taxonomists for standard genome sequencing and annotation.</title>
        <authorList>
            <consortium name="The Broad Institute Genomics Platform"/>
            <consortium name="The Broad Institute Genome Sequencing Center for Infectious Disease"/>
            <person name="Wu L."/>
            <person name="Ma J."/>
        </authorList>
    </citation>
    <scope>NUCLEOTIDE SEQUENCE [LARGE SCALE GENOMIC DNA]</scope>
    <source>
        <strain evidence="2 3">JCM 14718</strain>
    </source>
</reference>
<organism evidence="2 3">
    <name type="scientific">Fodinicola feengrottensis</name>
    <dbReference type="NCBI Taxonomy" id="435914"/>
    <lineage>
        <taxon>Bacteria</taxon>
        <taxon>Bacillati</taxon>
        <taxon>Actinomycetota</taxon>
        <taxon>Actinomycetes</taxon>
        <taxon>Mycobacteriales</taxon>
        <taxon>Fodinicola</taxon>
    </lineage>
</organism>
<name>A0ABN2HZM6_9ACTN</name>
<evidence type="ECO:0008006" key="4">
    <source>
        <dbReference type="Google" id="ProtNLM"/>
    </source>
</evidence>
<accession>A0ABN2HZM6</accession>
<protein>
    <recommendedName>
        <fullName evidence="4">Ig-like domain-containing protein</fullName>
    </recommendedName>
</protein>
<dbReference type="Proteomes" id="UP001500618">
    <property type="component" value="Unassembled WGS sequence"/>
</dbReference>
<keyword evidence="1" id="KW-0732">Signal</keyword>
<dbReference type="RefSeq" id="WP_163566808.1">
    <property type="nucleotide sequence ID" value="NZ_BAAANY010000020.1"/>
</dbReference>
<evidence type="ECO:0000256" key="1">
    <source>
        <dbReference type="SAM" id="SignalP"/>
    </source>
</evidence>
<proteinExistence type="predicted"/>
<dbReference type="EMBL" id="BAAANY010000020">
    <property type="protein sequence ID" value="GAA1696170.1"/>
    <property type="molecule type" value="Genomic_DNA"/>
</dbReference>
<feature type="chain" id="PRO_5045823260" description="Ig-like domain-containing protein" evidence="1">
    <location>
        <begin position="37"/>
        <end position="143"/>
    </location>
</feature>
<evidence type="ECO:0000313" key="2">
    <source>
        <dbReference type="EMBL" id="GAA1696170.1"/>
    </source>
</evidence>
<gene>
    <name evidence="2" type="ORF">GCM10009765_51770</name>
</gene>
<sequence>MVSHLKALSRNSLLAFCVGAIVGTAVLAGATAPAYAGGRTCAVICTDVAGTKLHIDSIGAVIAVATSETAKGHVQVRWHQGGKDHTANGATNAVLNSNTDTKVSLNVNVDENSFACARFWVLGANGSFSLYHGRDYVCLTIRS</sequence>